<evidence type="ECO:0000259" key="4">
    <source>
        <dbReference type="PROSITE" id="PS50893"/>
    </source>
</evidence>
<evidence type="ECO:0000313" key="6">
    <source>
        <dbReference type="Proteomes" id="UP000276899"/>
    </source>
</evidence>
<dbReference type="GO" id="GO:0022857">
    <property type="term" value="F:transmembrane transporter activity"/>
    <property type="evidence" value="ECO:0007669"/>
    <property type="project" value="TreeGrafter"/>
</dbReference>
<dbReference type="STRING" id="1278298.GCA_000428685_00846"/>
<dbReference type="GO" id="GO:0016887">
    <property type="term" value="F:ATP hydrolysis activity"/>
    <property type="evidence" value="ECO:0007669"/>
    <property type="project" value="InterPro"/>
</dbReference>
<reference evidence="5 6" key="1">
    <citation type="submission" date="2018-12" db="EMBL/GenBank/DDBJ databases">
        <authorList>
            <consortium name="Pathogen Informatics"/>
        </authorList>
    </citation>
    <scope>NUCLEOTIDE SEQUENCE [LARGE SCALE GENOMIC DNA]</scope>
    <source>
        <strain evidence="5 6">NCTC11923</strain>
    </source>
</reference>
<evidence type="ECO:0000256" key="2">
    <source>
        <dbReference type="ARBA" id="ARBA00022741"/>
    </source>
</evidence>
<keyword evidence="3 5" id="KW-0067">ATP-binding</keyword>
<dbReference type="PANTHER" id="PTHR24220:SF86">
    <property type="entry name" value="ABC TRANSPORTER ABCH.1"/>
    <property type="match status" value="1"/>
</dbReference>
<dbReference type="InterPro" id="IPR015854">
    <property type="entry name" value="ABC_transpr_LolD-like"/>
</dbReference>
<dbReference type="Gene3D" id="3.40.50.300">
    <property type="entry name" value="P-loop containing nucleotide triphosphate hydrolases"/>
    <property type="match status" value="1"/>
</dbReference>
<dbReference type="PANTHER" id="PTHR24220">
    <property type="entry name" value="IMPORT ATP-BINDING PROTEIN"/>
    <property type="match status" value="1"/>
</dbReference>
<evidence type="ECO:0000256" key="3">
    <source>
        <dbReference type="ARBA" id="ARBA00022840"/>
    </source>
</evidence>
<dbReference type="GO" id="GO:0098796">
    <property type="term" value="C:membrane protein complex"/>
    <property type="evidence" value="ECO:0007669"/>
    <property type="project" value="UniProtKB-ARBA"/>
</dbReference>
<dbReference type="InterPro" id="IPR027417">
    <property type="entry name" value="P-loop_NTPase"/>
</dbReference>
<dbReference type="InterPro" id="IPR017871">
    <property type="entry name" value="ABC_transporter-like_CS"/>
</dbReference>
<dbReference type="InterPro" id="IPR017911">
    <property type="entry name" value="MacB-like_ATP-bd"/>
</dbReference>
<dbReference type="SUPFAM" id="SSF52540">
    <property type="entry name" value="P-loop containing nucleoside triphosphate hydrolases"/>
    <property type="match status" value="1"/>
</dbReference>
<gene>
    <name evidence="5" type="primary">macB_10</name>
    <name evidence="5" type="ORF">NCTC11923_02614</name>
</gene>
<keyword evidence="1" id="KW-0813">Transport</keyword>
<evidence type="ECO:0000313" key="5">
    <source>
        <dbReference type="EMBL" id="VEG75933.1"/>
    </source>
</evidence>
<keyword evidence="2" id="KW-0547">Nucleotide-binding</keyword>
<dbReference type="GO" id="GO:0005524">
    <property type="term" value="F:ATP binding"/>
    <property type="evidence" value="ECO:0007669"/>
    <property type="project" value="UniProtKB-KW"/>
</dbReference>
<dbReference type="Proteomes" id="UP000276899">
    <property type="component" value="Chromosome"/>
</dbReference>
<dbReference type="InterPro" id="IPR003439">
    <property type="entry name" value="ABC_transporter-like_ATP-bd"/>
</dbReference>
<dbReference type="PROSITE" id="PS00211">
    <property type="entry name" value="ABC_TRANSPORTER_1"/>
    <property type="match status" value="1"/>
</dbReference>
<sequence>MIFSDVPGSMRLVKMGESGMRIIDLEHVCKKVGSAQEKTILSDVSLSVDSGAYIAVRGRSGSGKSTLLSIIGGMQQATSGRVHVCGESLESASEERRARFRLKNIGFVFQSFHLLGRLSAWENVAVPLVLSSRLKRGSIEARARQTLNDLGIGDLADARPSQLSGGQQQRVAIARSLIMEPNLLLADEPTGNLDEHSAAEVMTVLERARAVNGATLIIVTHDPMVATTADRVIDIVDGRVCPEGARE</sequence>
<keyword evidence="6" id="KW-1185">Reference proteome</keyword>
<dbReference type="CDD" id="cd03255">
    <property type="entry name" value="ABC_MJ0796_LolCDE_FtsE"/>
    <property type="match status" value="1"/>
</dbReference>
<feature type="domain" description="ABC transporter" evidence="4">
    <location>
        <begin position="23"/>
        <end position="247"/>
    </location>
</feature>
<dbReference type="FunFam" id="3.40.50.300:FF:000032">
    <property type="entry name" value="Export ABC transporter ATP-binding protein"/>
    <property type="match status" value="1"/>
</dbReference>
<dbReference type="Pfam" id="PF00005">
    <property type="entry name" value="ABC_tran"/>
    <property type="match status" value="1"/>
</dbReference>
<dbReference type="KEGG" id="asla:NCTC11923_02614"/>
<proteinExistence type="predicted"/>
<dbReference type="AlphaFoldDB" id="A0A448KG61"/>
<keyword evidence="5" id="KW-0378">Hydrolase</keyword>
<dbReference type="PROSITE" id="PS50893">
    <property type="entry name" value="ABC_TRANSPORTER_2"/>
    <property type="match status" value="1"/>
</dbReference>
<dbReference type="EC" id="3.6.3.-" evidence="5"/>
<name>A0A448KG61_9ACTO</name>
<dbReference type="SMART" id="SM00382">
    <property type="entry name" value="AAA"/>
    <property type="match status" value="1"/>
</dbReference>
<protein>
    <submittedName>
        <fullName evidence="5">Macrolide export ATP-binding/permease protein MacB</fullName>
        <ecNumber evidence="5">3.6.3.-</ecNumber>
    </submittedName>
</protein>
<dbReference type="RefSeq" id="WP_084500529.1">
    <property type="nucleotide sequence ID" value="NZ_CBCRWE010000012.1"/>
</dbReference>
<evidence type="ECO:0000256" key="1">
    <source>
        <dbReference type="ARBA" id="ARBA00022448"/>
    </source>
</evidence>
<accession>A0A448KG61</accession>
<dbReference type="EMBL" id="LR134363">
    <property type="protein sequence ID" value="VEG75933.1"/>
    <property type="molecule type" value="Genomic_DNA"/>
</dbReference>
<organism evidence="5 6">
    <name type="scientific">Actinomyces slackii</name>
    <dbReference type="NCBI Taxonomy" id="52774"/>
    <lineage>
        <taxon>Bacteria</taxon>
        <taxon>Bacillati</taxon>
        <taxon>Actinomycetota</taxon>
        <taxon>Actinomycetes</taxon>
        <taxon>Actinomycetales</taxon>
        <taxon>Actinomycetaceae</taxon>
        <taxon>Actinomyces</taxon>
    </lineage>
</organism>
<dbReference type="InterPro" id="IPR003593">
    <property type="entry name" value="AAA+_ATPase"/>
</dbReference>
<dbReference type="GO" id="GO:0005886">
    <property type="term" value="C:plasma membrane"/>
    <property type="evidence" value="ECO:0007669"/>
    <property type="project" value="TreeGrafter"/>
</dbReference>